<organism evidence="2 3">
    <name type="scientific">Croceibacterium salegens</name>
    <dbReference type="NCBI Taxonomy" id="1737568"/>
    <lineage>
        <taxon>Bacteria</taxon>
        <taxon>Pseudomonadati</taxon>
        <taxon>Pseudomonadota</taxon>
        <taxon>Alphaproteobacteria</taxon>
        <taxon>Sphingomonadales</taxon>
        <taxon>Erythrobacteraceae</taxon>
        <taxon>Croceibacterium</taxon>
    </lineage>
</organism>
<keyword evidence="1" id="KW-1133">Transmembrane helix</keyword>
<keyword evidence="1" id="KW-0812">Transmembrane</keyword>
<keyword evidence="1" id="KW-0472">Membrane</keyword>
<keyword evidence="3" id="KW-1185">Reference proteome</keyword>
<evidence type="ECO:0000256" key="1">
    <source>
        <dbReference type="SAM" id="Phobius"/>
    </source>
</evidence>
<dbReference type="Proteomes" id="UP000433652">
    <property type="component" value="Unassembled WGS sequence"/>
</dbReference>
<gene>
    <name evidence="2" type="ORF">GRI89_01015</name>
</gene>
<reference evidence="2 3" key="1">
    <citation type="submission" date="2019-12" db="EMBL/GenBank/DDBJ databases">
        <title>Genomic-based taxomic classification of the family Erythrobacteraceae.</title>
        <authorList>
            <person name="Xu L."/>
        </authorList>
    </citation>
    <scope>NUCLEOTIDE SEQUENCE [LARGE SCALE GENOMIC DNA]</scope>
    <source>
        <strain evidence="2 3">MCCC 1K01500</strain>
    </source>
</reference>
<name>A0A6I4SSZ9_9SPHN</name>
<dbReference type="EMBL" id="WTYM01000021">
    <property type="protein sequence ID" value="MXO58127.1"/>
    <property type="molecule type" value="Genomic_DNA"/>
</dbReference>
<evidence type="ECO:0000313" key="2">
    <source>
        <dbReference type="EMBL" id="MXO58127.1"/>
    </source>
</evidence>
<protein>
    <submittedName>
        <fullName evidence="2">Uncharacterized protein</fullName>
    </submittedName>
</protein>
<proteinExistence type="predicted"/>
<dbReference type="RefSeq" id="WP_159791401.1">
    <property type="nucleotide sequence ID" value="NZ_WTYM01000021.1"/>
</dbReference>
<feature type="transmembrane region" description="Helical" evidence="1">
    <location>
        <begin position="37"/>
        <end position="53"/>
    </location>
</feature>
<dbReference type="OrthoDB" id="5294733at2"/>
<dbReference type="AlphaFoldDB" id="A0A6I4SSZ9"/>
<sequence length="54" mass="6282">MRQKVRWIHGIALQSWDRLGWSGGAVETWMRLRNRRGPLTALVLFCAYVVLLLS</sequence>
<evidence type="ECO:0000313" key="3">
    <source>
        <dbReference type="Proteomes" id="UP000433652"/>
    </source>
</evidence>
<comment type="caution">
    <text evidence="2">The sequence shown here is derived from an EMBL/GenBank/DDBJ whole genome shotgun (WGS) entry which is preliminary data.</text>
</comment>
<accession>A0A6I4SSZ9</accession>